<dbReference type="Proteomes" id="UP001412239">
    <property type="component" value="Unassembled WGS sequence"/>
</dbReference>
<reference evidence="1" key="1">
    <citation type="submission" date="2015-10" db="EMBL/GenBank/DDBJ databases">
        <authorList>
            <person name="Regsiter A."/>
            <person name="william w."/>
        </authorList>
    </citation>
    <scope>NUCLEOTIDE SEQUENCE</scope>
    <source>
        <strain evidence="1">Montdore</strain>
    </source>
</reference>
<dbReference type="PANTHER" id="PTHR14305:SF0">
    <property type="entry name" value="E3 UBIQUITIN-PROTEIN LIGASE CCNB1IP1"/>
    <property type="match status" value="1"/>
</dbReference>
<gene>
    <name evidence="1" type="ORF">GSTUAT00003513001</name>
</gene>
<dbReference type="EMBL" id="LN890993">
    <property type="protein sequence ID" value="CUS12379.1"/>
    <property type="molecule type" value="Genomic_DNA"/>
</dbReference>
<feature type="non-terminal residue" evidence="1">
    <location>
        <position position="98"/>
    </location>
</feature>
<dbReference type="GO" id="GO:0000795">
    <property type="term" value="C:synaptonemal complex"/>
    <property type="evidence" value="ECO:0007669"/>
    <property type="project" value="InterPro"/>
</dbReference>
<protein>
    <submittedName>
        <fullName evidence="1">Uncharacterized protein</fullName>
    </submittedName>
</protein>
<sequence>MDGCVPRCSHLWCRAQTDGCAVLTTCSHIYRLPCVTALWLIKPPPNDQRTHPAHSTALSQPDDAVIAVLNPSNDYKTCVLSGLSPSSTIEIRTRVLTL</sequence>
<keyword evidence="2" id="KW-1185">Reference proteome</keyword>
<name>A0A292PXT9_9PEZI</name>
<proteinExistence type="predicted"/>
<dbReference type="GO" id="GO:0007131">
    <property type="term" value="P:reciprocal meiotic recombination"/>
    <property type="evidence" value="ECO:0007669"/>
    <property type="project" value="InterPro"/>
</dbReference>
<organism evidence="1 2">
    <name type="scientific">Tuber aestivum</name>
    <name type="common">summer truffle</name>
    <dbReference type="NCBI Taxonomy" id="59557"/>
    <lineage>
        <taxon>Eukaryota</taxon>
        <taxon>Fungi</taxon>
        <taxon>Dikarya</taxon>
        <taxon>Ascomycota</taxon>
        <taxon>Pezizomycotina</taxon>
        <taxon>Pezizomycetes</taxon>
        <taxon>Pezizales</taxon>
        <taxon>Tuberaceae</taxon>
        <taxon>Tuber</taxon>
    </lineage>
</organism>
<dbReference type="InterPro" id="IPR042448">
    <property type="entry name" value="CCNB1IP1"/>
</dbReference>
<dbReference type="PANTHER" id="PTHR14305">
    <property type="entry name" value="E3 UBIQUITIN-PROTEIN LIGASE CCNB1IP1"/>
    <property type="match status" value="1"/>
</dbReference>
<dbReference type="AlphaFoldDB" id="A0A292PXT9"/>
<dbReference type="GO" id="GO:0061630">
    <property type="term" value="F:ubiquitin protein ligase activity"/>
    <property type="evidence" value="ECO:0007669"/>
    <property type="project" value="InterPro"/>
</dbReference>
<accession>A0A292PXT9</accession>
<evidence type="ECO:0000313" key="1">
    <source>
        <dbReference type="EMBL" id="CUS12379.1"/>
    </source>
</evidence>
<evidence type="ECO:0000313" key="2">
    <source>
        <dbReference type="Proteomes" id="UP001412239"/>
    </source>
</evidence>